<dbReference type="Proteomes" id="UP000594015">
    <property type="component" value="Chromosome"/>
</dbReference>
<protein>
    <submittedName>
        <fullName evidence="1">Uncharacterized protein</fullName>
    </submittedName>
</protein>
<proteinExistence type="predicted"/>
<evidence type="ECO:0000313" key="2">
    <source>
        <dbReference type="Proteomes" id="UP000594015"/>
    </source>
</evidence>
<dbReference type="AlphaFoldDB" id="A0AAE7TIB6"/>
<dbReference type="RefSeq" id="WP_092216316.1">
    <property type="nucleotide sequence ID" value="NZ_CP030050.1"/>
</dbReference>
<dbReference type="KEGG" id="barh:WN72_24520"/>
<evidence type="ECO:0000313" key="1">
    <source>
        <dbReference type="EMBL" id="QOZ69129.1"/>
    </source>
</evidence>
<accession>A0AAE7TIB6</accession>
<sequence>MLVLSPEVRRILRRARLYGYLIERNDQIYQLAAFHAVCTKAFALRLVEGGWLTKNGDRYELTTQGREAPD</sequence>
<gene>
    <name evidence="1" type="ORF">WN72_24520</name>
</gene>
<dbReference type="EMBL" id="CP030050">
    <property type="protein sequence ID" value="QOZ69129.1"/>
    <property type="molecule type" value="Genomic_DNA"/>
</dbReference>
<name>A0AAE7TIB6_9BRAD</name>
<organism evidence="1 2">
    <name type="scientific">Bradyrhizobium arachidis</name>
    <dbReference type="NCBI Taxonomy" id="858423"/>
    <lineage>
        <taxon>Bacteria</taxon>
        <taxon>Pseudomonadati</taxon>
        <taxon>Pseudomonadota</taxon>
        <taxon>Alphaproteobacteria</taxon>
        <taxon>Hyphomicrobiales</taxon>
        <taxon>Nitrobacteraceae</taxon>
        <taxon>Bradyrhizobium</taxon>
    </lineage>
</organism>
<reference evidence="1 2" key="1">
    <citation type="submission" date="2018-06" db="EMBL/GenBank/DDBJ databases">
        <title>Comparative genomics of Bradyrhizobium nodulating Arachidis hypogaea.</title>
        <authorList>
            <person name="Li Y."/>
        </authorList>
    </citation>
    <scope>NUCLEOTIDE SEQUENCE [LARGE SCALE GENOMIC DNA]</scope>
    <source>
        <strain evidence="1 2">CCBAU 051107</strain>
    </source>
</reference>